<evidence type="ECO:0000256" key="2">
    <source>
        <dbReference type="ARBA" id="ARBA00022723"/>
    </source>
</evidence>
<evidence type="ECO:0000256" key="3">
    <source>
        <dbReference type="ARBA" id="ARBA00022833"/>
    </source>
</evidence>
<reference evidence="7 8" key="1">
    <citation type="journal article" date="2018" name="Front. Microbiol.">
        <title>Genomic and genetic insights into a cosmopolitan fungus, Paecilomyces variotii (Eurotiales).</title>
        <authorList>
            <person name="Urquhart A.S."/>
            <person name="Mondo S.J."/>
            <person name="Makela M.R."/>
            <person name="Hane J.K."/>
            <person name="Wiebenga A."/>
            <person name="He G."/>
            <person name="Mihaltcheva S."/>
            <person name="Pangilinan J."/>
            <person name="Lipzen A."/>
            <person name="Barry K."/>
            <person name="de Vries R.P."/>
            <person name="Grigoriev I.V."/>
            <person name="Idnurm A."/>
        </authorList>
    </citation>
    <scope>NUCLEOTIDE SEQUENCE [LARGE SCALE GENOMIC DNA]</scope>
    <source>
        <strain evidence="7 8">CBS 101075</strain>
    </source>
</reference>
<gene>
    <name evidence="7" type="ORF">C8Q69DRAFT_469617</name>
</gene>
<keyword evidence="4" id="KW-0560">Oxidoreductase</keyword>
<sequence length="335" mass="36558">MVNAIQFRGSPEGKVVQTTFTLPAIQADEVLVRVTHSGLCGSDIHALNKPLVLGHEGIGIIEELGSAVTLFKVGDRVGWGPLNSTCSLCEFCRTGRDAYCPEARTYSMVDFDTLGSVCSHAVRKQQWIFHIPDALSSENAAPLMCGGGTVWVPLVEQCRPYERVGIVGIGGLGHLTIQYASKMGCDVVAFSSTEEKREEALKLGANEFYATKGIEDYSLLGLKKPVDRLLITTSAKLDIGIFYPILNRNATIVPLSVDGGNFTAPYFPTVYHGQRIIGSCVCSQFLQDKALDFAARNKIYVVAERFPMTLEGVTACVEKLASGKMRYRGVLSWEY</sequence>
<dbReference type="Pfam" id="PF08240">
    <property type="entry name" value="ADH_N"/>
    <property type="match status" value="1"/>
</dbReference>
<comment type="caution">
    <text evidence="7">The sequence shown here is derived from an EMBL/GenBank/DDBJ whole genome shotgun (WGS) entry which is preliminary data.</text>
</comment>
<dbReference type="GeneID" id="39600050"/>
<dbReference type="InterPro" id="IPR020843">
    <property type="entry name" value="ER"/>
</dbReference>
<evidence type="ECO:0000259" key="6">
    <source>
        <dbReference type="SMART" id="SM00829"/>
    </source>
</evidence>
<feature type="domain" description="Enoyl reductase (ER)" evidence="6">
    <location>
        <begin position="9"/>
        <end position="331"/>
    </location>
</feature>
<proteinExistence type="inferred from homology"/>
<dbReference type="PROSITE" id="PS00059">
    <property type="entry name" value="ADH_ZINC"/>
    <property type="match status" value="1"/>
</dbReference>
<dbReference type="InterPro" id="IPR011032">
    <property type="entry name" value="GroES-like_sf"/>
</dbReference>
<keyword evidence="3 5" id="KW-0862">Zinc</keyword>
<protein>
    <submittedName>
        <fullName evidence="7">NADP-dependent alcohol dehydrogenase</fullName>
    </submittedName>
</protein>
<dbReference type="Proteomes" id="UP000283841">
    <property type="component" value="Unassembled WGS sequence"/>
</dbReference>
<dbReference type="InterPro" id="IPR029752">
    <property type="entry name" value="D-isomer_DH_CS1"/>
</dbReference>
<dbReference type="InterPro" id="IPR013149">
    <property type="entry name" value="ADH-like_C"/>
</dbReference>
<dbReference type="PROSITE" id="PS00065">
    <property type="entry name" value="D_2_HYDROXYACID_DH_1"/>
    <property type="match status" value="1"/>
</dbReference>
<keyword evidence="2 5" id="KW-0479">Metal-binding</keyword>
<dbReference type="VEuPathDB" id="FungiDB:C8Q69DRAFT_469617"/>
<dbReference type="Gene3D" id="3.90.180.10">
    <property type="entry name" value="Medium-chain alcohol dehydrogenases, catalytic domain"/>
    <property type="match status" value="1"/>
</dbReference>
<dbReference type="InterPro" id="IPR036291">
    <property type="entry name" value="NAD(P)-bd_dom_sf"/>
</dbReference>
<dbReference type="GO" id="GO:0008270">
    <property type="term" value="F:zinc ion binding"/>
    <property type="evidence" value="ECO:0007669"/>
    <property type="project" value="InterPro"/>
</dbReference>
<evidence type="ECO:0000313" key="7">
    <source>
        <dbReference type="EMBL" id="RWQ95289.1"/>
    </source>
</evidence>
<dbReference type="STRING" id="264951.A0A443HU08"/>
<dbReference type="AlphaFoldDB" id="A0A443HU08"/>
<dbReference type="InterPro" id="IPR013154">
    <property type="entry name" value="ADH-like_N"/>
</dbReference>
<dbReference type="Pfam" id="PF00107">
    <property type="entry name" value="ADH_zinc_N"/>
    <property type="match status" value="1"/>
</dbReference>
<dbReference type="RefSeq" id="XP_028484934.1">
    <property type="nucleotide sequence ID" value="XM_028630773.1"/>
</dbReference>
<dbReference type="SUPFAM" id="SSF50129">
    <property type="entry name" value="GroES-like"/>
    <property type="match status" value="1"/>
</dbReference>
<comment type="similarity">
    <text evidence="5">Belongs to the zinc-containing alcohol dehydrogenase family.</text>
</comment>
<evidence type="ECO:0000256" key="1">
    <source>
        <dbReference type="ARBA" id="ARBA00001947"/>
    </source>
</evidence>
<dbReference type="SMART" id="SM00829">
    <property type="entry name" value="PKS_ER"/>
    <property type="match status" value="1"/>
</dbReference>
<dbReference type="CDD" id="cd05283">
    <property type="entry name" value="CAD1"/>
    <property type="match status" value="1"/>
</dbReference>
<comment type="cofactor">
    <cofactor evidence="1 5">
        <name>Zn(2+)</name>
        <dbReference type="ChEBI" id="CHEBI:29105"/>
    </cofactor>
</comment>
<evidence type="ECO:0000313" key="8">
    <source>
        <dbReference type="Proteomes" id="UP000283841"/>
    </source>
</evidence>
<dbReference type="InterPro" id="IPR002328">
    <property type="entry name" value="ADH_Zn_CS"/>
</dbReference>
<evidence type="ECO:0000256" key="4">
    <source>
        <dbReference type="ARBA" id="ARBA00023002"/>
    </source>
</evidence>
<dbReference type="Gene3D" id="3.40.50.720">
    <property type="entry name" value="NAD(P)-binding Rossmann-like Domain"/>
    <property type="match status" value="1"/>
</dbReference>
<dbReference type="FunFam" id="3.40.50.720:FF:000022">
    <property type="entry name" value="Cinnamyl alcohol dehydrogenase"/>
    <property type="match status" value="1"/>
</dbReference>
<evidence type="ECO:0000256" key="5">
    <source>
        <dbReference type="RuleBase" id="RU361277"/>
    </source>
</evidence>
<keyword evidence="8" id="KW-1185">Reference proteome</keyword>
<name>A0A443HU08_BYSSP</name>
<accession>A0A443HU08</accession>
<dbReference type="GO" id="GO:0016616">
    <property type="term" value="F:oxidoreductase activity, acting on the CH-OH group of donors, NAD or NADP as acceptor"/>
    <property type="evidence" value="ECO:0007669"/>
    <property type="project" value="InterPro"/>
</dbReference>
<dbReference type="PANTHER" id="PTHR42683">
    <property type="entry name" value="ALDEHYDE REDUCTASE"/>
    <property type="match status" value="1"/>
</dbReference>
<organism evidence="7 8">
    <name type="scientific">Byssochlamys spectabilis</name>
    <name type="common">Paecilomyces variotii</name>
    <dbReference type="NCBI Taxonomy" id="264951"/>
    <lineage>
        <taxon>Eukaryota</taxon>
        <taxon>Fungi</taxon>
        <taxon>Dikarya</taxon>
        <taxon>Ascomycota</taxon>
        <taxon>Pezizomycotina</taxon>
        <taxon>Eurotiomycetes</taxon>
        <taxon>Eurotiomycetidae</taxon>
        <taxon>Eurotiales</taxon>
        <taxon>Thermoascaceae</taxon>
        <taxon>Paecilomyces</taxon>
    </lineage>
</organism>
<dbReference type="EMBL" id="RCNU01000006">
    <property type="protein sequence ID" value="RWQ95289.1"/>
    <property type="molecule type" value="Genomic_DNA"/>
</dbReference>
<dbReference type="SUPFAM" id="SSF51735">
    <property type="entry name" value="NAD(P)-binding Rossmann-fold domains"/>
    <property type="match status" value="1"/>
</dbReference>
<dbReference type="InterPro" id="IPR047109">
    <property type="entry name" value="CAD-like"/>
</dbReference>